<dbReference type="InterPro" id="IPR006311">
    <property type="entry name" value="TAT_signal"/>
</dbReference>
<keyword evidence="3" id="KW-0560">Oxidoreductase</keyword>
<dbReference type="PANTHER" id="PTHR43563:SF1">
    <property type="entry name" value="AMINE OXIDASE [FLAVIN-CONTAINING] B"/>
    <property type="match status" value="1"/>
</dbReference>
<reference evidence="6 7" key="1">
    <citation type="submission" date="2016-10" db="EMBL/GenBank/DDBJ databases">
        <title>Comparative genome analysis of multiple Pseudomonas spp. focuses on biocontrol and plant growth promoting traits.</title>
        <authorList>
            <person name="Tao X.-Y."/>
            <person name="Taylor C.G."/>
        </authorList>
    </citation>
    <scope>NUCLEOTIDE SEQUENCE [LARGE SCALE GENOMIC DNA]</scope>
    <source>
        <strain evidence="6 7">38D4</strain>
    </source>
</reference>
<feature type="domain" description="Amine oxidase" evidence="5">
    <location>
        <begin position="60"/>
        <end position="479"/>
    </location>
</feature>
<feature type="binding site" evidence="4">
    <location>
        <begin position="80"/>
        <end position="81"/>
    </location>
    <ligand>
        <name>FAD</name>
        <dbReference type="ChEBI" id="CHEBI:57692"/>
    </ligand>
</feature>
<comment type="cofactor">
    <cofactor evidence="1">
        <name>FAD</name>
        <dbReference type="ChEBI" id="CHEBI:57692"/>
    </cofactor>
</comment>
<dbReference type="InterPro" id="IPR001613">
    <property type="entry name" value="Flavin_amine_oxidase"/>
</dbReference>
<gene>
    <name evidence="6" type="ORF">BK664_00595</name>
</gene>
<evidence type="ECO:0000313" key="6">
    <source>
        <dbReference type="EMBL" id="RON42122.1"/>
    </source>
</evidence>
<evidence type="ECO:0000259" key="5">
    <source>
        <dbReference type="Pfam" id="PF01593"/>
    </source>
</evidence>
<dbReference type="AlphaFoldDB" id="A0A423JWT2"/>
<evidence type="ECO:0000256" key="4">
    <source>
        <dbReference type="PIRSR" id="PIRSR601613-1"/>
    </source>
</evidence>
<dbReference type="PRINTS" id="PR00757">
    <property type="entry name" value="AMINEOXDASEF"/>
</dbReference>
<feature type="binding site" evidence="4">
    <location>
        <position position="383"/>
    </location>
    <ligand>
        <name>substrate</name>
    </ligand>
</feature>
<evidence type="ECO:0000256" key="3">
    <source>
        <dbReference type="ARBA" id="ARBA00023002"/>
    </source>
</evidence>
<organism evidence="6 7">
    <name type="scientific">Pseudomonas brassicacearum</name>
    <dbReference type="NCBI Taxonomy" id="930166"/>
    <lineage>
        <taxon>Bacteria</taxon>
        <taxon>Pseudomonadati</taxon>
        <taxon>Pseudomonadota</taxon>
        <taxon>Gammaproteobacteria</taxon>
        <taxon>Pseudomonadales</taxon>
        <taxon>Pseudomonadaceae</taxon>
        <taxon>Pseudomonas</taxon>
    </lineage>
</organism>
<dbReference type="EMBL" id="MOBO01000001">
    <property type="protein sequence ID" value="RON42122.1"/>
    <property type="molecule type" value="Genomic_DNA"/>
</dbReference>
<accession>A0A423JWT2</accession>
<evidence type="ECO:0000256" key="2">
    <source>
        <dbReference type="ARBA" id="ARBA00005995"/>
    </source>
</evidence>
<feature type="binding site" evidence="4">
    <location>
        <position position="279"/>
    </location>
    <ligand>
        <name>FAD</name>
        <dbReference type="ChEBI" id="CHEBI:57692"/>
    </ligand>
</feature>
<dbReference type="GO" id="GO:0016491">
    <property type="term" value="F:oxidoreductase activity"/>
    <property type="evidence" value="ECO:0007669"/>
    <property type="project" value="UniProtKB-KW"/>
</dbReference>
<dbReference type="Gene3D" id="3.50.50.60">
    <property type="entry name" value="FAD/NAD(P)-binding domain"/>
    <property type="match status" value="1"/>
</dbReference>
<sequence length="485" mass="53329">MAEHENGAQGVSRRKFLHGAGVGAVAVAGAGVMTRATAASSDNCKTAGCDYDVVVIGGGFAGVTAARDSRKNGYKTLLLEARNRLGGRTFTSEFDGHKVEMGGTWIHQAQPFVWAEKERYGLEVLETPVSGVALDKEEYVVKVGDTTHTLSGEQLLPLYEALDAFYAEARQVWDRPYDAQYTWNEIIRRDKRTGQQRLDELKLNPVQRVAIDSFVGATAHAPLDQTSYVDMLRYWALSGWNLQGFNDAVVRYKLKDGTVGLINKMIEDGKPQVRLSTPVKKIEDKGDHTVVTTQKGEKIVAASVIIALPMNVLPNLEFSPALDPVLIEAGKQKHSGKGIKFYIKARGGFTKLAKVTAMADSNYPVNLVMAHYVSDDYTLFVAFGNDPGKIDIFDIKAVQSILEPLFPGIQVESTHGYEWTLDPYSLGTYASYKPEWFEKYYAHFQKDSGRIFFGQGDHGEGWRGCIDGAIAAGGKAAQRTKELLG</sequence>
<dbReference type="Gene3D" id="3.90.660.10">
    <property type="match status" value="1"/>
</dbReference>
<dbReference type="InterPro" id="IPR036188">
    <property type="entry name" value="FAD/NAD-bd_sf"/>
</dbReference>
<evidence type="ECO:0000313" key="7">
    <source>
        <dbReference type="Proteomes" id="UP000286351"/>
    </source>
</evidence>
<name>A0A423JWT2_9PSED</name>
<dbReference type="Proteomes" id="UP000286351">
    <property type="component" value="Unassembled WGS sequence"/>
</dbReference>
<dbReference type="InterPro" id="IPR002937">
    <property type="entry name" value="Amino_oxidase"/>
</dbReference>
<dbReference type="Gene3D" id="1.10.405.10">
    <property type="entry name" value="Guanine Nucleotide Dissociation Inhibitor, domain 1"/>
    <property type="match status" value="1"/>
</dbReference>
<dbReference type="Pfam" id="PF01593">
    <property type="entry name" value="Amino_oxidase"/>
    <property type="match status" value="1"/>
</dbReference>
<proteinExistence type="inferred from homology"/>
<dbReference type="PANTHER" id="PTHR43563">
    <property type="entry name" value="AMINE OXIDASE"/>
    <property type="match status" value="1"/>
</dbReference>
<dbReference type="PROSITE" id="PS51318">
    <property type="entry name" value="TAT"/>
    <property type="match status" value="1"/>
</dbReference>
<dbReference type="RefSeq" id="WP_123364037.1">
    <property type="nucleotide sequence ID" value="NZ_MOBO01000001.1"/>
</dbReference>
<dbReference type="SUPFAM" id="SSF51905">
    <property type="entry name" value="FAD/NAD(P)-binding domain"/>
    <property type="match status" value="1"/>
</dbReference>
<comment type="caution">
    <text evidence="6">The sequence shown here is derived from an EMBL/GenBank/DDBJ whole genome shotgun (WGS) entry which is preliminary data.</text>
</comment>
<comment type="similarity">
    <text evidence="2">Belongs to the flavin monoamine oxidase family.</text>
</comment>
<protein>
    <submittedName>
        <fullName evidence="6">Monoamine oxidase</fullName>
    </submittedName>
</protein>
<dbReference type="InterPro" id="IPR050703">
    <property type="entry name" value="Flavin_MAO"/>
</dbReference>
<evidence type="ECO:0000256" key="1">
    <source>
        <dbReference type="ARBA" id="ARBA00001974"/>
    </source>
</evidence>